<evidence type="ECO:0000313" key="2">
    <source>
        <dbReference type="Proteomes" id="UP000699462"/>
    </source>
</evidence>
<proteinExistence type="predicted"/>
<comment type="caution">
    <text evidence="1">The sequence shown here is derived from an EMBL/GenBank/DDBJ whole genome shotgun (WGS) entry which is preliminary data.</text>
</comment>
<organism evidence="1 2">
    <name type="scientific">Paragonimus westermani</name>
    <dbReference type="NCBI Taxonomy" id="34504"/>
    <lineage>
        <taxon>Eukaryota</taxon>
        <taxon>Metazoa</taxon>
        <taxon>Spiralia</taxon>
        <taxon>Lophotrochozoa</taxon>
        <taxon>Platyhelminthes</taxon>
        <taxon>Trematoda</taxon>
        <taxon>Digenea</taxon>
        <taxon>Plagiorchiida</taxon>
        <taxon>Troglotremata</taxon>
        <taxon>Troglotrematidae</taxon>
        <taxon>Paragonimus</taxon>
    </lineage>
</organism>
<gene>
    <name evidence="1" type="ORF">P879_03177</name>
</gene>
<feature type="non-terminal residue" evidence="1">
    <location>
        <position position="1"/>
    </location>
</feature>
<dbReference type="EMBL" id="JTDF01006751">
    <property type="protein sequence ID" value="KAF8565439.1"/>
    <property type="molecule type" value="Genomic_DNA"/>
</dbReference>
<dbReference type="AlphaFoldDB" id="A0A8T0DC93"/>
<keyword evidence="2" id="KW-1185">Reference proteome</keyword>
<dbReference type="OrthoDB" id="8062037at2759"/>
<accession>A0A8T0DC93</accession>
<sequence>RLRFLTIPDRANNATVVNGKTYCLVNCGNQDEPKSHPLSQVVDLTAEVSPPTPYAVSP</sequence>
<reference evidence="1 2" key="1">
    <citation type="submission" date="2019-07" db="EMBL/GenBank/DDBJ databases">
        <title>Annotation for the trematode Paragonimus westermani.</title>
        <authorList>
            <person name="Choi Y.-J."/>
        </authorList>
    </citation>
    <scope>NUCLEOTIDE SEQUENCE [LARGE SCALE GENOMIC DNA]</scope>
    <source>
        <strain evidence="1">180907_Pwestermani</strain>
    </source>
</reference>
<name>A0A8T0DC93_9TREM</name>
<dbReference type="Proteomes" id="UP000699462">
    <property type="component" value="Unassembled WGS sequence"/>
</dbReference>
<evidence type="ECO:0000313" key="1">
    <source>
        <dbReference type="EMBL" id="KAF8565439.1"/>
    </source>
</evidence>
<protein>
    <submittedName>
        <fullName evidence="1">Uncharacterized protein</fullName>
    </submittedName>
</protein>